<dbReference type="NCBIfam" id="TIGR00005">
    <property type="entry name" value="rluA_subfam"/>
    <property type="match status" value="1"/>
</dbReference>
<evidence type="ECO:0000256" key="3">
    <source>
        <dbReference type="PIRSR" id="PIRSR606225-1"/>
    </source>
</evidence>
<dbReference type="PROSITE" id="PS01129">
    <property type="entry name" value="PSI_RLU"/>
    <property type="match status" value="1"/>
</dbReference>
<evidence type="ECO:0000256" key="1">
    <source>
        <dbReference type="ARBA" id="ARBA00010876"/>
    </source>
</evidence>
<dbReference type="InterPro" id="IPR006225">
    <property type="entry name" value="PsdUridine_synth_RluC/D"/>
</dbReference>
<feature type="active site" evidence="3">
    <location>
        <position position="136"/>
    </location>
</feature>
<comment type="catalytic activity">
    <reaction evidence="5">
        <text>a uridine in RNA = a pseudouridine in RNA</text>
        <dbReference type="Rhea" id="RHEA:48348"/>
        <dbReference type="Rhea" id="RHEA-COMP:12068"/>
        <dbReference type="Rhea" id="RHEA-COMP:12069"/>
        <dbReference type="ChEBI" id="CHEBI:65314"/>
        <dbReference type="ChEBI" id="CHEBI:65315"/>
    </reaction>
</comment>
<dbReference type="PANTHER" id="PTHR21600:SF44">
    <property type="entry name" value="RIBOSOMAL LARGE SUBUNIT PSEUDOURIDINE SYNTHASE D"/>
    <property type="match status" value="1"/>
</dbReference>
<dbReference type="InterPro" id="IPR002942">
    <property type="entry name" value="S4_RNA-bd"/>
</dbReference>
<dbReference type="InterPro" id="IPR050188">
    <property type="entry name" value="RluA_PseudoU_synthase"/>
</dbReference>
<dbReference type="SMART" id="SM00363">
    <property type="entry name" value="S4"/>
    <property type="match status" value="1"/>
</dbReference>
<organism evidence="7">
    <name type="scientific">uncultured Chthoniobacterales bacterium</name>
    <dbReference type="NCBI Taxonomy" id="1836801"/>
    <lineage>
        <taxon>Bacteria</taxon>
        <taxon>Pseudomonadati</taxon>
        <taxon>Verrucomicrobiota</taxon>
        <taxon>Spartobacteria</taxon>
        <taxon>Chthoniobacterales</taxon>
        <taxon>environmental samples</taxon>
    </lineage>
</organism>
<dbReference type="SUPFAM" id="SSF55120">
    <property type="entry name" value="Pseudouridine synthase"/>
    <property type="match status" value="1"/>
</dbReference>
<dbReference type="PANTHER" id="PTHR21600">
    <property type="entry name" value="MITOCHONDRIAL RNA PSEUDOURIDINE SYNTHASE"/>
    <property type="match status" value="1"/>
</dbReference>
<protein>
    <recommendedName>
        <fullName evidence="5">Pseudouridine synthase</fullName>
        <ecNumber evidence="5">5.4.99.-</ecNumber>
    </recommendedName>
</protein>
<accession>A0A6J4H1D5</accession>
<dbReference type="GO" id="GO:0120159">
    <property type="term" value="F:rRNA pseudouridine synthase activity"/>
    <property type="evidence" value="ECO:0007669"/>
    <property type="project" value="UniProtKB-ARBA"/>
</dbReference>
<evidence type="ECO:0000313" key="7">
    <source>
        <dbReference type="EMBL" id="CAA9209841.1"/>
    </source>
</evidence>
<comment type="function">
    <text evidence="5">Responsible for synthesis of pseudouridine from uracil.</text>
</comment>
<dbReference type="InterPro" id="IPR020103">
    <property type="entry name" value="PsdUridine_synth_cat_dom_sf"/>
</dbReference>
<name>A0A6J4H1D5_9BACT</name>
<evidence type="ECO:0000256" key="2">
    <source>
        <dbReference type="ARBA" id="ARBA00023235"/>
    </source>
</evidence>
<dbReference type="InterPro" id="IPR006145">
    <property type="entry name" value="PsdUridine_synth_RsuA/RluA"/>
</dbReference>
<dbReference type="CDD" id="cd02869">
    <property type="entry name" value="PseudoU_synth_RluA_like"/>
    <property type="match status" value="1"/>
</dbReference>
<evidence type="ECO:0000256" key="4">
    <source>
        <dbReference type="PROSITE-ProRule" id="PRU00182"/>
    </source>
</evidence>
<dbReference type="InterPro" id="IPR036986">
    <property type="entry name" value="S4_RNA-bd_sf"/>
</dbReference>
<feature type="domain" description="RNA-binding S4" evidence="6">
    <location>
        <begin position="13"/>
        <end position="77"/>
    </location>
</feature>
<sequence>MIELRVAPERAQLRLDRFLALELPDFSRSRLQTLINDGCVMLNEKQPRQRDVVATGDVVQLRVPEVEKIDTAPEAIPLQILFEDDDLLVLDKAAGMVVHPGAGNQEHTLVNALLSHCTTLSGIGGKERPGIVHRLDKETSGCLVVAKNDIAHRELSRQFAARTLKKVYLALVAGRLKKPSGFIDAPIARHPIHRQRMAVSKTTRGRSALTEYRVLRSDDEMSLVECTLHSGRTHQIRVHLHHLGHPLLGDKVYAAKGAKGFSRQMLHAWKLGFSHPRSGDWREFEAPIPTDFGENLVLLPL</sequence>
<dbReference type="InterPro" id="IPR006224">
    <property type="entry name" value="PsdUridine_synth_RluA-like_CS"/>
</dbReference>
<proteinExistence type="inferred from homology"/>
<dbReference type="SUPFAM" id="SSF55174">
    <property type="entry name" value="Alpha-L RNA-binding motif"/>
    <property type="match status" value="1"/>
</dbReference>
<keyword evidence="2 5" id="KW-0413">Isomerase</keyword>
<comment type="similarity">
    <text evidence="1 5">Belongs to the pseudouridine synthase RluA family.</text>
</comment>
<dbReference type="Gene3D" id="3.30.2350.10">
    <property type="entry name" value="Pseudouridine synthase"/>
    <property type="match status" value="1"/>
</dbReference>
<gene>
    <name evidence="7" type="ORF">AVDCRST_MAG42-807</name>
</gene>
<dbReference type="GO" id="GO:0000455">
    <property type="term" value="P:enzyme-directed rRNA pseudouridine synthesis"/>
    <property type="evidence" value="ECO:0007669"/>
    <property type="project" value="UniProtKB-ARBA"/>
</dbReference>
<dbReference type="Pfam" id="PF00849">
    <property type="entry name" value="PseudoU_synth_2"/>
    <property type="match status" value="1"/>
</dbReference>
<evidence type="ECO:0000259" key="6">
    <source>
        <dbReference type="SMART" id="SM00363"/>
    </source>
</evidence>
<dbReference type="CDD" id="cd00165">
    <property type="entry name" value="S4"/>
    <property type="match status" value="1"/>
</dbReference>
<dbReference type="GO" id="GO:0003723">
    <property type="term" value="F:RNA binding"/>
    <property type="evidence" value="ECO:0007669"/>
    <property type="project" value="UniProtKB-KW"/>
</dbReference>
<keyword evidence="4" id="KW-0694">RNA-binding</keyword>
<dbReference type="EMBL" id="CADCTA010000001">
    <property type="protein sequence ID" value="CAA9209841.1"/>
    <property type="molecule type" value="Genomic_DNA"/>
</dbReference>
<reference evidence="7" key="1">
    <citation type="submission" date="2020-02" db="EMBL/GenBank/DDBJ databases">
        <authorList>
            <person name="Meier V. D."/>
        </authorList>
    </citation>
    <scope>NUCLEOTIDE SEQUENCE</scope>
    <source>
        <strain evidence="7">AVDCRST_MAG42</strain>
    </source>
</reference>
<dbReference type="AlphaFoldDB" id="A0A6J4H1D5"/>
<dbReference type="EC" id="5.4.99.-" evidence="5"/>
<dbReference type="PROSITE" id="PS50889">
    <property type="entry name" value="S4"/>
    <property type="match status" value="1"/>
</dbReference>
<evidence type="ECO:0000256" key="5">
    <source>
        <dbReference type="RuleBase" id="RU362028"/>
    </source>
</evidence>
<dbReference type="Gene3D" id="3.10.290.10">
    <property type="entry name" value="RNA-binding S4 domain"/>
    <property type="match status" value="1"/>
</dbReference>